<sequence>MPNISVISINIADMTVAIDFYCNKLGFEISTQYDDCLVSLKHEPIPIVLCQVELTTQVQYPRESQVVIGLQVEDLVASIQQYKQLGIKVLYDEPRECPPGIYSAIVDPFGNVIELLEYR</sequence>
<protein>
    <submittedName>
        <fullName evidence="2">Glyoxalase</fullName>
    </submittedName>
</protein>
<organism evidence="2 3">
    <name type="scientific">Paenibacillus etheri</name>
    <dbReference type="NCBI Taxonomy" id="1306852"/>
    <lineage>
        <taxon>Bacteria</taxon>
        <taxon>Bacillati</taxon>
        <taxon>Bacillota</taxon>
        <taxon>Bacilli</taxon>
        <taxon>Bacillales</taxon>
        <taxon>Paenibacillaceae</taxon>
        <taxon>Paenibacillus</taxon>
    </lineage>
</organism>
<dbReference type="InterPro" id="IPR004360">
    <property type="entry name" value="Glyas_Fos-R_dOase_dom"/>
</dbReference>
<name>A0A0W1B1A5_9BACL</name>
<gene>
    <name evidence="2" type="ORF">UQ64_11060</name>
</gene>
<evidence type="ECO:0000313" key="2">
    <source>
        <dbReference type="EMBL" id="KTD87358.1"/>
    </source>
</evidence>
<evidence type="ECO:0000259" key="1">
    <source>
        <dbReference type="PROSITE" id="PS51819"/>
    </source>
</evidence>
<dbReference type="Gene3D" id="3.10.180.10">
    <property type="entry name" value="2,3-Dihydroxybiphenyl 1,2-Dioxygenase, domain 1"/>
    <property type="match status" value="1"/>
</dbReference>
<dbReference type="PROSITE" id="PS51819">
    <property type="entry name" value="VOC"/>
    <property type="match status" value="1"/>
</dbReference>
<dbReference type="Proteomes" id="UP000054709">
    <property type="component" value="Unassembled WGS sequence"/>
</dbReference>
<comment type="caution">
    <text evidence="2">The sequence shown here is derived from an EMBL/GenBank/DDBJ whole genome shotgun (WGS) entry which is preliminary data.</text>
</comment>
<dbReference type="Pfam" id="PF00903">
    <property type="entry name" value="Glyoxalase"/>
    <property type="match status" value="1"/>
</dbReference>
<dbReference type="OrthoDB" id="3826308at2"/>
<keyword evidence="3" id="KW-1185">Reference proteome</keyword>
<feature type="domain" description="VOC" evidence="1">
    <location>
        <begin position="3"/>
        <end position="118"/>
    </location>
</feature>
<dbReference type="CDD" id="cd06587">
    <property type="entry name" value="VOC"/>
    <property type="match status" value="1"/>
</dbReference>
<dbReference type="SUPFAM" id="SSF54593">
    <property type="entry name" value="Glyoxalase/Bleomycin resistance protein/Dihydroxybiphenyl dioxygenase"/>
    <property type="match status" value="1"/>
</dbReference>
<dbReference type="RefSeq" id="WP_060622881.1">
    <property type="nucleotide sequence ID" value="NZ_LCZJ02000018.1"/>
</dbReference>
<accession>A0A0W1B1A5</accession>
<dbReference type="InterPro" id="IPR029068">
    <property type="entry name" value="Glyas_Bleomycin-R_OHBP_Dase"/>
</dbReference>
<dbReference type="EMBL" id="LCZJ02000018">
    <property type="protein sequence ID" value="KTD87358.1"/>
    <property type="molecule type" value="Genomic_DNA"/>
</dbReference>
<reference evidence="2 3" key="1">
    <citation type="journal article" date="2015" name="Int. Biodeterior. Biodegradation">
        <title>Physiological and genetic screening methods for the isolation of methyl tert-butyl ether-degrading bacteria for bioremediation purposes.</title>
        <authorList>
            <person name="Guisado I.M."/>
            <person name="Purswani J."/>
            <person name="Gonzalez Lopez J."/>
            <person name="Pozo C."/>
        </authorList>
    </citation>
    <scope>NUCLEOTIDE SEQUENCE [LARGE SCALE GENOMIC DNA]</scope>
    <source>
        <strain evidence="2 3">SH7</strain>
    </source>
</reference>
<dbReference type="InterPro" id="IPR037523">
    <property type="entry name" value="VOC_core"/>
</dbReference>
<dbReference type="AlphaFoldDB" id="A0A0W1B1A5"/>
<evidence type="ECO:0000313" key="3">
    <source>
        <dbReference type="Proteomes" id="UP000054709"/>
    </source>
</evidence>
<proteinExistence type="predicted"/>